<dbReference type="EMBL" id="JAPQKH010000006">
    <property type="protein sequence ID" value="KAJ5093489.1"/>
    <property type="molecule type" value="Genomic_DNA"/>
</dbReference>
<reference evidence="1" key="2">
    <citation type="journal article" date="2023" name="IMA Fungus">
        <title>Comparative genomic study of the Penicillium genus elucidates a diverse pangenome and 15 lateral gene transfer events.</title>
        <authorList>
            <person name="Petersen C."/>
            <person name="Sorensen T."/>
            <person name="Nielsen M.R."/>
            <person name="Sondergaard T.E."/>
            <person name="Sorensen J.L."/>
            <person name="Fitzpatrick D.A."/>
            <person name="Frisvad J.C."/>
            <person name="Nielsen K.L."/>
        </authorList>
    </citation>
    <scope>NUCLEOTIDE SEQUENCE</scope>
    <source>
        <strain evidence="1">IBT 30069</strain>
    </source>
</reference>
<protein>
    <submittedName>
        <fullName evidence="1">Uncharacterized protein</fullName>
    </submittedName>
</protein>
<gene>
    <name evidence="1" type="ORF">N7456_009350</name>
</gene>
<organism evidence="1 2">
    <name type="scientific">Penicillium angulare</name>
    <dbReference type="NCBI Taxonomy" id="116970"/>
    <lineage>
        <taxon>Eukaryota</taxon>
        <taxon>Fungi</taxon>
        <taxon>Dikarya</taxon>
        <taxon>Ascomycota</taxon>
        <taxon>Pezizomycotina</taxon>
        <taxon>Eurotiomycetes</taxon>
        <taxon>Eurotiomycetidae</taxon>
        <taxon>Eurotiales</taxon>
        <taxon>Aspergillaceae</taxon>
        <taxon>Penicillium</taxon>
    </lineage>
</organism>
<reference evidence="1" key="1">
    <citation type="submission" date="2022-11" db="EMBL/GenBank/DDBJ databases">
        <authorList>
            <person name="Petersen C."/>
        </authorList>
    </citation>
    <scope>NUCLEOTIDE SEQUENCE</scope>
    <source>
        <strain evidence="1">IBT 30069</strain>
    </source>
</reference>
<name>A0A9W9F4J7_9EURO</name>
<dbReference type="AlphaFoldDB" id="A0A9W9F4J7"/>
<dbReference type="Proteomes" id="UP001149165">
    <property type="component" value="Unassembled WGS sequence"/>
</dbReference>
<proteinExistence type="predicted"/>
<evidence type="ECO:0000313" key="2">
    <source>
        <dbReference type="Proteomes" id="UP001149165"/>
    </source>
</evidence>
<accession>A0A9W9F4J7</accession>
<keyword evidence="2" id="KW-1185">Reference proteome</keyword>
<evidence type="ECO:0000313" key="1">
    <source>
        <dbReference type="EMBL" id="KAJ5093489.1"/>
    </source>
</evidence>
<sequence>MNKDEGQKVNDAMRIKKKIREARRWDLSGTWLPSDSTCLDLQNCKQLPQVLCQNVGGRVACLIFIRHDTVLISTIHIIFIRHDTVHIIFIRHDTVHIFIAVEVHFHDVVSLVVGKLLLQLSDHRLQVCVISLSVIQFGLQQLYLVAAPFERLQNQLLSDISQFLGQDVVAFLVLGNRFVGGAVCLQQFVDLATNHRDLICHPFDLLLESSVLLLSLGIFGLACCSQLTTLSLNPSKLLLEPLNLLLSLSIGSLTCCNNLAVLSPNPSKLLLEMFDQLLGFGAGSLAYHRCLALLFGIMSLLGEDILAGVRLLHFLLQSFDSSLGSVKLSSPLFQSLLHRDLLLSHPVVDTLHMLQIKGQIFHWRSHGTTMSDLCMDFSIAYLDTPLVDMIDNDIFAFCSGVLLSFVLSNLLPKQINLAYIALVLGTADLDLANVDMFRQGRIAFSIGGHPSLNPSLLNKSFDLLSERVNLLLVFLLLTLQLPLHLIEIVDEPEVLSDHGNVIHVKWIAPTAFKLLYSPPLIKLRLAEKGDEDETRHHQLDVAAEKGLLHYCDGIAEKGEDDETRHHHCGGVAEKGLLHYRDGIAKKGDEDETQHHHCGGVAEK</sequence>
<comment type="caution">
    <text evidence="1">The sequence shown here is derived from an EMBL/GenBank/DDBJ whole genome shotgun (WGS) entry which is preliminary data.</text>
</comment>